<evidence type="ECO:0000259" key="1">
    <source>
        <dbReference type="Pfam" id="PF03724"/>
    </source>
</evidence>
<dbReference type="InterPro" id="IPR005184">
    <property type="entry name" value="DUF306_Meta_HslJ"/>
</dbReference>
<protein>
    <recommendedName>
        <fullName evidence="1">DUF306 domain-containing protein</fullName>
    </recommendedName>
</protein>
<organism evidence="2 3">
    <name type="scientific">Pseudorhodoplanes sinuspersici</name>
    <dbReference type="NCBI Taxonomy" id="1235591"/>
    <lineage>
        <taxon>Bacteria</taxon>
        <taxon>Pseudomonadati</taxon>
        <taxon>Pseudomonadota</taxon>
        <taxon>Alphaproteobacteria</taxon>
        <taxon>Hyphomicrobiales</taxon>
        <taxon>Pseudorhodoplanes</taxon>
    </lineage>
</organism>
<reference evidence="2 3" key="1">
    <citation type="submission" date="2017-05" db="EMBL/GenBank/DDBJ databases">
        <title>Full genome sequence of Pseudorhodoplanes sinuspersici.</title>
        <authorList>
            <person name="Dastgheib S.M.M."/>
            <person name="Shavandi M."/>
            <person name="Tirandaz H."/>
        </authorList>
    </citation>
    <scope>NUCLEOTIDE SEQUENCE [LARGE SCALE GENOMIC DNA]</scope>
    <source>
        <strain evidence="2 3">RIPI110</strain>
    </source>
</reference>
<evidence type="ECO:0000313" key="2">
    <source>
        <dbReference type="EMBL" id="ARP99920.1"/>
    </source>
</evidence>
<accession>A0A1W6ZS35</accession>
<dbReference type="KEGG" id="psin:CAK95_13120"/>
<keyword evidence="3" id="KW-1185">Reference proteome</keyword>
<evidence type="ECO:0000313" key="3">
    <source>
        <dbReference type="Proteomes" id="UP000194137"/>
    </source>
</evidence>
<dbReference type="AlphaFoldDB" id="A0A1W6ZS35"/>
<dbReference type="RefSeq" id="WP_086088325.1">
    <property type="nucleotide sequence ID" value="NZ_CP021112.1"/>
</dbReference>
<dbReference type="Proteomes" id="UP000194137">
    <property type="component" value="Chromosome"/>
</dbReference>
<name>A0A1W6ZS35_9HYPH</name>
<dbReference type="Gene3D" id="2.40.128.270">
    <property type="match status" value="1"/>
</dbReference>
<dbReference type="Pfam" id="PF03724">
    <property type="entry name" value="META"/>
    <property type="match status" value="1"/>
</dbReference>
<gene>
    <name evidence="2" type="ORF">CAK95_13120</name>
</gene>
<dbReference type="EMBL" id="CP021112">
    <property type="protein sequence ID" value="ARP99920.1"/>
    <property type="molecule type" value="Genomic_DNA"/>
</dbReference>
<dbReference type="InterPro" id="IPR038670">
    <property type="entry name" value="HslJ-like_sf"/>
</dbReference>
<dbReference type="STRING" id="1235591.CAK95_13120"/>
<dbReference type="OrthoDB" id="8139154at2"/>
<sequence>MSSLQIRLPLAFCLLTGLAIMVFAPVPAAAQKAFPFDAELRLEAKPLPGSKRVPWLQFSENGAVEIDLWCANGRGQAVIVDQTITVVPTSLRDNQCSQDRLQMDKEFLTSLTQVTTWRWDGALLVLEGPQVLRWRPASN</sequence>
<proteinExistence type="predicted"/>
<feature type="domain" description="DUF306" evidence="1">
    <location>
        <begin position="42"/>
        <end position="128"/>
    </location>
</feature>